<comment type="similarity">
    <text evidence="1">Belongs to the Gfo/Idh/MocA family.</text>
</comment>
<dbReference type="InterPro" id="IPR055170">
    <property type="entry name" value="GFO_IDH_MocA-like_dom"/>
</dbReference>
<dbReference type="InterPro" id="IPR036291">
    <property type="entry name" value="NAD(P)-bd_dom_sf"/>
</dbReference>
<accession>A0ABR8R961</accession>
<proteinExistence type="inferred from homology"/>
<dbReference type="InterPro" id="IPR000683">
    <property type="entry name" value="Gfo/Idh/MocA-like_OxRdtase_N"/>
</dbReference>
<dbReference type="Gene3D" id="3.40.50.720">
    <property type="entry name" value="NAD(P)-binding Rossmann-like Domain"/>
    <property type="match status" value="1"/>
</dbReference>
<evidence type="ECO:0000259" key="4">
    <source>
        <dbReference type="Pfam" id="PF22725"/>
    </source>
</evidence>
<keyword evidence="2" id="KW-0560">Oxidoreductase</keyword>
<evidence type="ECO:0000313" key="6">
    <source>
        <dbReference type="Proteomes" id="UP000640786"/>
    </source>
</evidence>
<reference evidence="5 6" key="1">
    <citation type="submission" date="2020-08" db="EMBL/GenBank/DDBJ databases">
        <title>A Genomic Blueprint of the Chicken Gut Microbiome.</title>
        <authorList>
            <person name="Gilroy R."/>
            <person name="Ravi A."/>
            <person name="Getino M."/>
            <person name="Pursley I."/>
            <person name="Horton D.L."/>
            <person name="Alikhan N.-F."/>
            <person name="Baker D."/>
            <person name="Gharbi K."/>
            <person name="Hall N."/>
            <person name="Watson M."/>
            <person name="Adriaenssens E.M."/>
            <person name="Foster-Nyarko E."/>
            <person name="Jarju S."/>
            <person name="Secka A."/>
            <person name="Antonio M."/>
            <person name="Oren A."/>
            <person name="Chaudhuri R."/>
            <person name="La Ragione R.M."/>
            <person name="Hildebrand F."/>
            <person name="Pallen M.J."/>
        </authorList>
    </citation>
    <scope>NUCLEOTIDE SEQUENCE [LARGE SCALE GENOMIC DNA]</scope>
    <source>
        <strain evidence="5 6">Sa2BUA9</strain>
    </source>
</reference>
<gene>
    <name evidence="5" type="ORF">H9650_09180</name>
</gene>
<comment type="caution">
    <text evidence="5">The sequence shown here is derived from an EMBL/GenBank/DDBJ whole genome shotgun (WGS) entry which is preliminary data.</text>
</comment>
<feature type="domain" description="GFO/IDH/MocA-like oxidoreductase" evidence="4">
    <location>
        <begin position="141"/>
        <end position="257"/>
    </location>
</feature>
<dbReference type="PANTHER" id="PTHR22604:SF105">
    <property type="entry name" value="TRANS-1,2-DIHYDROBENZENE-1,2-DIOL DEHYDROGENASE"/>
    <property type="match status" value="1"/>
</dbReference>
<evidence type="ECO:0000259" key="3">
    <source>
        <dbReference type="Pfam" id="PF01408"/>
    </source>
</evidence>
<organism evidence="5 6">
    <name type="scientific">Psychrobacillus faecigallinarum</name>
    <dbReference type="NCBI Taxonomy" id="2762235"/>
    <lineage>
        <taxon>Bacteria</taxon>
        <taxon>Bacillati</taxon>
        <taxon>Bacillota</taxon>
        <taxon>Bacilli</taxon>
        <taxon>Bacillales</taxon>
        <taxon>Bacillaceae</taxon>
        <taxon>Psychrobacillus</taxon>
    </lineage>
</organism>
<dbReference type="SUPFAM" id="SSF55347">
    <property type="entry name" value="Glyceraldehyde-3-phosphate dehydrogenase-like, C-terminal domain"/>
    <property type="match status" value="1"/>
</dbReference>
<dbReference type="Proteomes" id="UP000640786">
    <property type="component" value="Unassembled WGS sequence"/>
</dbReference>
<evidence type="ECO:0000313" key="5">
    <source>
        <dbReference type="EMBL" id="MBD7944286.1"/>
    </source>
</evidence>
<dbReference type="Gene3D" id="3.30.360.10">
    <property type="entry name" value="Dihydrodipicolinate Reductase, domain 2"/>
    <property type="match status" value="1"/>
</dbReference>
<dbReference type="PANTHER" id="PTHR22604">
    <property type="entry name" value="OXIDOREDUCTASES"/>
    <property type="match status" value="1"/>
</dbReference>
<evidence type="ECO:0000256" key="2">
    <source>
        <dbReference type="ARBA" id="ARBA00023002"/>
    </source>
</evidence>
<feature type="domain" description="Gfo/Idh/MocA-like oxidoreductase N-terminal" evidence="3">
    <location>
        <begin position="13"/>
        <end position="131"/>
    </location>
</feature>
<sequence length="340" mass="37966">MKYKEASTVANKIRWGILSTARIAQEQLIPAIKRASNAELVAIAGRGSNVHDVARALDIPIAYESYEELLANPMIDAVYIPLPNHLHKEWVFKSAKAGKHILCEKPISLTAKEASEMVEVCMEQNVKFMEAFMYQLHPQHNRVKELISSGAIGEIKLITSSHSFYMDNRKSQFRMNKEMGGGSLFDVGCYCIHAIRYMAGAEPVKVHCLAKLDSETEVDISAFGTLQLDNGIHATFNCSFDMAGRNEYEIVGSLGTIKVPFAFRPDQNDGLGRILIQQNNMTQEENIHGDLYRVEVEHFSDAILNNTNPEVTGGFSVENMRVIEACLESIKTGEVIEILR</sequence>
<dbReference type="InterPro" id="IPR050984">
    <property type="entry name" value="Gfo/Idh/MocA_domain"/>
</dbReference>
<dbReference type="Pfam" id="PF01408">
    <property type="entry name" value="GFO_IDH_MocA"/>
    <property type="match status" value="1"/>
</dbReference>
<name>A0ABR8R961_9BACI</name>
<dbReference type="EMBL" id="JACSQO010000003">
    <property type="protein sequence ID" value="MBD7944286.1"/>
    <property type="molecule type" value="Genomic_DNA"/>
</dbReference>
<dbReference type="SUPFAM" id="SSF51735">
    <property type="entry name" value="NAD(P)-binding Rossmann-fold domains"/>
    <property type="match status" value="1"/>
</dbReference>
<protein>
    <submittedName>
        <fullName evidence="5">Gfo/Idh/MocA family oxidoreductase</fullName>
    </submittedName>
</protein>
<evidence type="ECO:0000256" key="1">
    <source>
        <dbReference type="ARBA" id="ARBA00010928"/>
    </source>
</evidence>
<dbReference type="Pfam" id="PF22725">
    <property type="entry name" value="GFO_IDH_MocA_C3"/>
    <property type="match status" value="1"/>
</dbReference>
<keyword evidence="6" id="KW-1185">Reference proteome</keyword>